<sequence>MRTIRSATEFFVSARKLKKLPVLDCIPIFWKPPVMRAFKLNTDGSFIGNPDLLGAGTVILDHMGSWS</sequence>
<reference evidence="1 2" key="1">
    <citation type="submission" date="2023-03" db="EMBL/GenBank/DDBJ databases">
        <title>WGS of Gossypium arboreum.</title>
        <authorList>
            <person name="Yu D."/>
        </authorList>
    </citation>
    <scope>NUCLEOTIDE SEQUENCE [LARGE SCALE GENOMIC DNA]</scope>
    <source>
        <tissue evidence="1">Leaf</tissue>
    </source>
</reference>
<keyword evidence="2" id="KW-1185">Reference proteome</keyword>
<name>A0ABR0Q4B0_GOSAR</name>
<protein>
    <submittedName>
        <fullName evidence="1">Uncharacterized protein</fullName>
    </submittedName>
</protein>
<dbReference type="EMBL" id="JARKNE010000005">
    <property type="protein sequence ID" value="KAK5833984.1"/>
    <property type="molecule type" value="Genomic_DNA"/>
</dbReference>
<organism evidence="1 2">
    <name type="scientific">Gossypium arboreum</name>
    <name type="common">Tree cotton</name>
    <name type="synonym">Gossypium nanking</name>
    <dbReference type="NCBI Taxonomy" id="29729"/>
    <lineage>
        <taxon>Eukaryota</taxon>
        <taxon>Viridiplantae</taxon>
        <taxon>Streptophyta</taxon>
        <taxon>Embryophyta</taxon>
        <taxon>Tracheophyta</taxon>
        <taxon>Spermatophyta</taxon>
        <taxon>Magnoliopsida</taxon>
        <taxon>eudicotyledons</taxon>
        <taxon>Gunneridae</taxon>
        <taxon>Pentapetalae</taxon>
        <taxon>rosids</taxon>
        <taxon>malvids</taxon>
        <taxon>Malvales</taxon>
        <taxon>Malvaceae</taxon>
        <taxon>Malvoideae</taxon>
        <taxon>Gossypium</taxon>
    </lineage>
</organism>
<evidence type="ECO:0000313" key="2">
    <source>
        <dbReference type="Proteomes" id="UP001358586"/>
    </source>
</evidence>
<proteinExistence type="predicted"/>
<comment type="caution">
    <text evidence="1">The sequence shown here is derived from an EMBL/GenBank/DDBJ whole genome shotgun (WGS) entry which is preliminary data.</text>
</comment>
<gene>
    <name evidence="1" type="ORF">PVK06_017852</name>
</gene>
<accession>A0ABR0Q4B0</accession>
<evidence type="ECO:0000313" key="1">
    <source>
        <dbReference type="EMBL" id="KAK5833984.1"/>
    </source>
</evidence>
<dbReference type="Proteomes" id="UP001358586">
    <property type="component" value="Chromosome 5"/>
</dbReference>